<dbReference type="HOGENOM" id="CLU_070189_0_0_1"/>
<dbReference type="OrthoDB" id="9970435at2759"/>
<dbReference type="STRING" id="6412.T1EGK1"/>
<dbReference type="AlphaFoldDB" id="T1EGK1"/>
<dbReference type="EMBL" id="AMQM01009046">
    <property type="status" value="NOT_ANNOTATED_CDS"/>
    <property type="molecule type" value="Genomic_DNA"/>
</dbReference>
<dbReference type="Pfam" id="PF03105">
    <property type="entry name" value="SPX"/>
    <property type="match status" value="3"/>
</dbReference>
<organism evidence="3 4">
    <name type="scientific">Helobdella robusta</name>
    <name type="common">Californian leech</name>
    <dbReference type="NCBI Taxonomy" id="6412"/>
    <lineage>
        <taxon>Eukaryota</taxon>
        <taxon>Metazoa</taxon>
        <taxon>Spiralia</taxon>
        <taxon>Lophotrochozoa</taxon>
        <taxon>Annelida</taxon>
        <taxon>Clitellata</taxon>
        <taxon>Hirudinea</taxon>
        <taxon>Rhynchobdellida</taxon>
        <taxon>Glossiphoniidae</taxon>
        <taxon>Helobdella</taxon>
    </lineage>
</organism>
<reference evidence="3" key="3">
    <citation type="submission" date="2015-06" db="UniProtKB">
        <authorList>
            <consortium name="EnsemblMetazoa"/>
        </authorList>
    </citation>
    <scope>IDENTIFICATION</scope>
</reference>
<dbReference type="PANTHER" id="PTHR10783">
    <property type="entry name" value="XENOTROPIC AND POLYTROPIC RETROVIRUS RECEPTOR 1-RELATED"/>
    <property type="match status" value="1"/>
</dbReference>
<evidence type="ECO:0000313" key="3">
    <source>
        <dbReference type="EnsemblMetazoa" id="HelroP117079"/>
    </source>
</evidence>
<dbReference type="RefSeq" id="XP_009012120.1">
    <property type="nucleotide sequence ID" value="XM_009013872.1"/>
</dbReference>
<dbReference type="InterPro" id="IPR004331">
    <property type="entry name" value="SPX_dom"/>
</dbReference>
<gene>
    <name evidence="3" type="primary">20195702</name>
    <name evidence="2" type="ORF">HELRODRAFT_117079</name>
</gene>
<dbReference type="EnsemblMetazoa" id="HelroT117079">
    <property type="protein sequence ID" value="HelroP117079"/>
    <property type="gene ID" value="HelroG117079"/>
</dbReference>
<dbReference type="KEGG" id="hro:HELRODRAFT_117079"/>
<dbReference type="GeneID" id="20195702"/>
<keyword evidence="4" id="KW-1185">Reference proteome</keyword>
<evidence type="ECO:0000313" key="4">
    <source>
        <dbReference type="Proteomes" id="UP000015101"/>
    </source>
</evidence>
<evidence type="ECO:0000259" key="1">
    <source>
        <dbReference type="PROSITE" id="PS51382"/>
    </source>
</evidence>
<name>T1EGK1_HELRO</name>
<sequence length="227" mass="26739">MKFSDHLLSHLTPEWHKQYVSYETLKRMLYRAVEDAPSIEITDVFVIEVYYGRFADEFLQQLDKELCKVNNFFLEKLAEAARKFSNLEFDLSIVIKSRRKHQENNVAAKSFSAFDANKEECRVAKSHKTLREIKLAFSEFYLNLVLLQNYQTLNYQGFKKICKKHDKLTKSSRGAQWFQLNVEVAAFYTSKEVNKFIKQVEVGTFVLVYDDVCYFCARSLCSFFVKC</sequence>
<reference evidence="4" key="1">
    <citation type="submission" date="2012-12" db="EMBL/GenBank/DDBJ databases">
        <authorList>
            <person name="Hellsten U."/>
            <person name="Grimwood J."/>
            <person name="Chapman J.A."/>
            <person name="Shapiro H."/>
            <person name="Aerts A."/>
            <person name="Otillar R.P."/>
            <person name="Terry A.Y."/>
            <person name="Boore J.L."/>
            <person name="Simakov O."/>
            <person name="Marletaz F."/>
            <person name="Cho S.-J."/>
            <person name="Edsinger-Gonzales E."/>
            <person name="Havlak P."/>
            <person name="Kuo D.-H."/>
            <person name="Larsson T."/>
            <person name="Lv J."/>
            <person name="Arendt D."/>
            <person name="Savage R."/>
            <person name="Osoegawa K."/>
            <person name="de Jong P."/>
            <person name="Lindberg D.R."/>
            <person name="Seaver E.C."/>
            <person name="Weisblat D.A."/>
            <person name="Putnam N.H."/>
            <person name="Grigoriev I.V."/>
            <person name="Rokhsar D.S."/>
        </authorList>
    </citation>
    <scope>NUCLEOTIDE SEQUENCE</scope>
</reference>
<protein>
    <recommendedName>
        <fullName evidence="1">SPX domain-containing protein</fullName>
    </recommendedName>
</protein>
<feature type="domain" description="SPX" evidence="1">
    <location>
        <begin position="1"/>
        <end position="179"/>
    </location>
</feature>
<dbReference type="PROSITE" id="PS51382">
    <property type="entry name" value="SPX"/>
    <property type="match status" value="1"/>
</dbReference>
<dbReference type="CTD" id="20195702"/>
<dbReference type="Proteomes" id="UP000015101">
    <property type="component" value="Unassembled WGS sequence"/>
</dbReference>
<dbReference type="InParanoid" id="T1EGK1"/>
<reference evidence="2 4" key="2">
    <citation type="journal article" date="2013" name="Nature">
        <title>Insights into bilaterian evolution from three spiralian genomes.</title>
        <authorList>
            <person name="Simakov O."/>
            <person name="Marletaz F."/>
            <person name="Cho S.J."/>
            <person name="Edsinger-Gonzales E."/>
            <person name="Havlak P."/>
            <person name="Hellsten U."/>
            <person name="Kuo D.H."/>
            <person name="Larsson T."/>
            <person name="Lv J."/>
            <person name="Arendt D."/>
            <person name="Savage R."/>
            <person name="Osoegawa K."/>
            <person name="de Jong P."/>
            <person name="Grimwood J."/>
            <person name="Chapman J.A."/>
            <person name="Shapiro H."/>
            <person name="Aerts A."/>
            <person name="Otillar R.P."/>
            <person name="Terry A.Y."/>
            <person name="Boore J.L."/>
            <person name="Grigoriev I.V."/>
            <person name="Lindberg D.R."/>
            <person name="Seaver E.C."/>
            <person name="Weisblat D.A."/>
            <person name="Putnam N.H."/>
            <person name="Rokhsar D.S."/>
        </authorList>
    </citation>
    <scope>NUCLEOTIDE SEQUENCE</scope>
</reference>
<dbReference type="CDD" id="cd14477">
    <property type="entry name" value="SPX_XPR1_like"/>
    <property type="match status" value="1"/>
</dbReference>
<evidence type="ECO:0000313" key="2">
    <source>
        <dbReference type="EMBL" id="ESO09765.1"/>
    </source>
</evidence>
<dbReference type="PANTHER" id="PTHR10783:SF103">
    <property type="entry name" value="SOLUTE CARRIER FAMILY 53 MEMBER 1"/>
    <property type="match status" value="1"/>
</dbReference>
<proteinExistence type="predicted"/>
<dbReference type="eggNOG" id="KOG1162">
    <property type="taxonomic scope" value="Eukaryota"/>
</dbReference>
<accession>T1EGK1</accession>
<dbReference type="EMBL" id="KB095913">
    <property type="protein sequence ID" value="ESO09765.1"/>
    <property type="molecule type" value="Genomic_DNA"/>
</dbReference>
<dbReference type="OMA" id="LAFVHFY"/>